<dbReference type="Pfam" id="PF00206">
    <property type="entry name" value="Lyase_1"/>
    <property type="match status" value="1"/>
</dbReference>
<dbReference type="PATRIC" id="fig|1317121.7.peg.3221"/>
<dbReference type="Gene3D" id="1.20.200.10">
    <property type="entry name" value="Fumarase/aspartase (Central domain)"/>
    <property type="match status" value="1"/>
</dbReference>
<dbReference type="STRING" id="1317121.ATO11_12560"/>
<dbReference type="Proteomes" id="UP000036938">
    <property type="component" value="Unassembled WGS sequence"/>
</dbReference>
<evidence type="ECO:0000259" key="2">
    <source>
        <dbReference type="Pfam" id="PF00206"/>
    </source>
</evidence>
<dbReference type="PRINTS" id="PR00145">
    <property type="entry name" value="ARGSUCLYASE"/>
</dbReference>
<dbReference type="PANTHER" id="PTHR43172:SF2">
    <property type="entry name" value="ADENYLOSUCCINATE LYASE C-TERMINAL DOMAIN-CONTAINING PROTEIN"/>
    <property type="match status" value="1"/>
</dbReference>
<dbReference type="PROSITE" id="PS00163">
    <property type="entry name" value="FUMARATE_LYASES"/>
    <property type="match status" value="1"/>
</dbReference>
<dbReference type="InterPro" id="IPR008948">
    <property type="entry name" value="L-Aspartase-like"/>
</dbReference>
<dbReference type="InterPro" id="IPR022761">
    <property type="entry name" value="Fumarate_lyase_N"/>
</dbReference>
<proteinExistence type="inferred from homology"/>
<gene>
    <name evidence="3" type="ORF">ATO11_12560</name>
</gene>
<protein>
    <recommendedName>
        <fullName evidence="2">Fumarate lyase N-terminal domain-containing protein</fullName>
    </recommendedName>
</protein>
<organism evidence="3 4">
    <name type="scientific">Pseudaestuariivita atlantica</name>
    <dbReference type="NCBI Taxonomy" id="1317121"/>
    <lineage>
        <taxon>Bacteria</taxon>
        <taxon>Pseudomonadati</taxon>
        <taxon>Pseudomonadota</taxon>
        <taxon>Alphaproteobacteria</taxon>
        <taxon>Rhodobacterales</taxon>
        <taxon>Paracoccaceae</taxon>
        <taxon>Pseudaestuariivita</taxon>
    </lineage>
</organism>
<keyword evidence="4" id="KW-1185">Reference proteome</keyword>
<dbReference type="SUPFAM" id="SSF48557">
    <property type="entry name" value="L-aspartase-like"/>
    <property type="match status" value="1"/>
</dbReference>
<sequence length="439" mass="45185">MLPGITTSEIYASLYGDAEVAACLDDATQVRAMIRVEAALARAEGAVGVVPDEAAARLAEALDGIGIAPGDLAEGAAQAGVVVPALVAALRRGLPDDLAHWVHWGATSQDIVDTAMVLCLRDAMDAIAARLVRVIDGLQRLSNAQAVQVMAGRTRGQVATPVTFGLKAARWAQPLLGAEAGLDALARALFRIQFGGASGAGTAIAPHGPAVGAAMARELGLHDAPPWHTDRSPYLALAAWAQGVAAGLSKCAGDVILLVRSEIAEVTAGAGGGSSTMPQKANPVGAEAIRALAVLCGQAAQGLAGFAAHAEERDGTAWPLDWVYLPQLVVSLGAALRHAEALVTSLDPRPDRMAATLAAHPGVMAEAASFALARHMPRAEAQARVKAALAGETPMAQAFADIDEDWAAVLDPASVIPACRVEATRVFATRQRWSGSWPR</sequence>
<evidence type="ECO:0000313" key="3">
    <source>
        <dbReference type="EMBL" id="KNG93432.1"/>
    </source>
</evidence>
<comment type="caution">
    <text evidence="3">The sequence shown here is derived from an EMBL/GenBank/DDBJ whole genome shotgun (WGS) entry which is preliminary data.</text>
</comment>
<accession>A0A0L1JP04</accession>
<dbReference type="GO" id="GO:0016829">
    <property type="term" value="F:lyase activity"/>
    <property type="evidence" value="ECO:0007669"/>
    <property type="project" value="UniProtKB-ARBA"/>
</dbReference>
<dbReference type="InterPro" id="IPR020557">
    <property type="entry name" value="Fumarate_lyase_CS"/>
</dbReference>
<dbReference type="AlphaFoldDB" id="A0A0L1JP04"/>
<evidence type="ECO:0000256" key="1">
    <source>
        <dbReference type="ARBA" id="ARBA00034772"/>
    </source>
</evidence>
<dbReference type="PRINTS" id="PR00149">
    <property type="entry name" value="FUMRATELYASE"/>
</dbReference>
<comment type="similarity">
    <text evidence="1">Belongs to the class-II fumarase/aspartase family.</text>
</comment>
<dbReference type="EMBL" id="AQQZ01000005">
    <property type="protein sequence ID" value="KNG93432.1"/>
    <property type="molecule type" value="Genomic_DNA"/>
</dbReference>
<evidence type="ECO:0000313" key="4">
    <source>
        <dbReference type="Proteomes" id="UP000036938"/>
    </source>
</evidence>
<feature type="domain" description="Fumarate lyase N-terminal" evidence="2">
    <location>
        <begin position="34"/>
        <end position="293"/>
    </location>
</feature>
<dbReference type="PANTHER" id="PTHR43172">
    <property type="entry name" value="ADENYLOSUCCINATE LYASE"/>
    <property type="match status" value="1"/>
</dbReference>
<dbReference type="InterPro" id="IPR000362">
    <property type="entry name" value="Fumarate_lyase_fam"/>
</dbReference>
<reference evidence="3 4" key="1">
    <citation type="journal article" date="2015" name="Int. J. Syst. Evol. Microbiol.">
        <title>Aestuariivita atlantica sp. nov., isolated from deep sea sediment of the Atlantic Ocean.</title>
        <authorList>
            <person name="Li G."/>
            <person name="Lai Q."/>
            <person name="Du Y."/>
            <person name="Liu X."/>
            <person name="Sun F."/>
            <person name="Shao Z."/>
        </authorList>
    </citation>
    <scope>NUCLEOTIDE SEQUENCE [LARGE SCALE GENOMIC DNA]</scope>
    <source>
        <strain evidence="3 4">22II-S11-z3</strain>
    </source>
</reference>
<name>A0A0L1JP04_9RHOB</name>